<organism evidence="2 4">
    <name type="scientific">Caenorhabditis briggsae</name>
    <dbReference type="NCBI Taxonomy" id="6238"/>
    <lineage>
        <taxon>Eukaryota</taxon>
        <taxon>Metazoa</taxon>
        <taxon>Ecdysozoa</taxon>
        <taxon>Nematoda</taxon>
        <taxon>Chromadorea</taxon>
        <taxon>Rhabditida</taxon>
        <taxon>Rhabditina</taxon>
        <taxon>Rhabditomorpha</taxon>
        <taxon>Rhabditoidea</taxon>
        <taxon>Rhabditidae</taxon>
        <taxon>Peloderinae</taxon>
        <taxon>Caenorhabditis</taxon>
    </lineage>
</organism>
<dbReference type="Proteomes" id="UP000827892">
    <property type="component" value="Chromosome III"/>
</dbReference>
<proteinExistence type="predicted"/>
<gene>
    <name evidence="2" type="ORF">L3Y34_001221</name>
    <name evidence="3" type="ORF">L5515_004079</name>
</gene>
<keyword evidence="1" id="KW-1133">Transmembrane helix</keyword>
<evidence type="ECO:0000313" key="3">
    <source>
        <dbReference type="EMBL" id="UMM23280.1"/>
    </source>
</evidence>
<evidence type="ECO:0000313" key="2">
    <source>
        <dbReference type="EMBL" id="ULU00614.1"/>
    </source>
</evidence>
<dbReference type="EMBL" id="CP090893">
    <property type="protein sequence ID" value="ULU00614.1"/>
    <property type="molecule type" value="Genomic_DNA"/>
</dbReference>
<protein>
    <submittedName>
        <fullName evidence="2">Uncharacterized protein</fullName>
    </submittedName>
</protein>
<dbReference type="AlphaFoldDB" id="A0AAE9IP46"/>
<keyword evidence="5" id="KW-1185">Reference proteome</keyword>
<evidence type="ECO:0000313" key="4">
    <source>
        <dbReference type="Proteomes" id="UP000827892"/>
    </source>
</evidence>
<reference evidence="3 5" key="1">
    <citation type="submission" date="2022-04" db="EMBL/GenBank/DDBJ databases">
        <title>Chromosome-level reference genomes for two strains of Caenorhabditis briggsae: an improved platform for comparative genomics.</title>
        <authorList>
            <person name="Stevens L."/>
            <person name="Andersen E."/>
        </authorList>
    </citation>
    <scope>NUCLEOTIDE SEQUENCE [LARGE SCALE GENOMIC DNA]</scope>
    <source>
        <strain evidence="3">VX34</strain>
        <tissue evidence="3">Whole-organism</tissue>
    </source>
</reference>
<name>A0AAE9IP46_CAEBR</name>
<keyword evidence="1" id="KW-0472">Membrane</keyword>
<evidence type="ECO:0000313" key="5">
    <source>
        <dbReference type="Proteomes" id="UP000829354"/>
    </source>
</evidence>
<dbReference type="Proteomes" id="UP000829354">
    <property type="component" value="Chromosome III"/>
</dbReference>
<accession>A0AAE9IP46</accession>
<keyword evidence="1" id="KW-0812">Transmembrane</keyword>
<evidence type="ECO:0000256" key="1">
    <source>
        <dbReference type="SAM" id="Phobius"/>
    </source>
</evidence>
<sequence length="103" mass="12062">MELPMPTVKQMNLIERLTEIYGNFDFCWMRSRNIEAPNTLSLPSTFHLFEKRLSERVKRDSIFTAISYISLSASRIVKMINVTPEGIILMFLLAFHIWCVVYS</sequence>
<dbReference type="EMBL" id="CP092622">
    <property type="protein sequence ID" value="UMM23280.1"/>
    <property type="molecule type" value="Genomic_DNA"/>
</dbReference>
<feature type="transmembrane region" description="Helical" evidence="1">
    <location>
        <begin position="86"/>
        <end position="102"/>
    </location>
</feature>
<reference evidence="2 4" key="2">
    <citation type="submission" date="2022-05" db="EMBL/GenBank/DDBJ databases">
        <title>Chromosome-level reference genomes for two strains of Caenorhabditis briggsae: an improved platform for comparative genomics.</title>
        <authorList>
            <person name="Stevens L."/>
            <person name="Andersen E.C."/>
        </authorList>
    </citation>
    <scope>NUCLEOTIDE SEQUENCE [LARGE SCALE GENOMIC DNA]</scope>
    <source>
        <strain evidence="2">QX1410_ONT</strain>
        <tissue evidence="2">Whole-organism</tissue>
    </source>
</reference>